<feature type="compositionally biased region" description="Basic and acidic residues" evidence="1">
    <location>
        <begin position="72"/>
        <end position="91"/>
    </location>
</feature>
<keyword evidence="3" id="KW-1185">Reference proteome</keyword>
<dbReference type="EMBL" id="KZ819322">
    <property type="protein sequence ID" value="PWN22951.1"/>
    <property type="molecule type" value="Genomic_DNA"/>
</dbReference>
<dbReference type="GeneID" id="37010756"/>
<dbReference type="AlphaFoldDB" id="A0A316UEW9"/>
<gene>
    <name evidence="2" type="ORF">BCV69DRAFT_102913</name>
</gene>
<evidence type="ECO:0000256" key="1">
    <source>
        <dbReference type="SAM" id="MobiDB-lite"/>
    </source>
</evidence>
<protein>
    <submittedName>
        <fullName evidence="2">Uncharacterized protein</fullName>
    </submittedName>
</protein>
<proteinExistence type="predicted"/>
<feature type="compositionally biased region" description="Pro residues" evidence="1">
    <location>
        <begin position="13"/>
        <end position="23"/>
    </location>
</feature>
<organism evidence="2 3">
    <name type="scientific">Pseudomicrostroma glucosiphilum</name>
    <dbReference type="NCBI Taxonomy" id="1684307"/>
    <lineage>
        <taxon>Eukaryota</taxon>
        <taxon>Fungi</taxon>
        <taxon>Dikarya</taxon>
        <taxon>Basidiomycota</taxon>
        <taxon>Ustilaginomycotina</taxon>
        <taxon>Exobasidiomycetes</taxon>
        <taxon>Microstromatales</taxon>
        <taxon>Microstromatales incertae sedis</taxon>
        <taxon>Pseudomicrostroma</taxon>
    </lineage>
</organism>
<reference evidence="2 3" key="1">
    <citation type="journal article" date="2018" name="Mol. Biol. Evol.">
        <title>Broad Genomic Sampling Reveals a Smut Pathogenic Ancestry of the Fungal Clade Ustilaginomycotina.</title>
        <authorList>
            <person name="Kijpornyongpan T."/>
            <person name="Mondo S.J."/>
            <person name="Barry K."/>
            <person name="Sandor L."/>
            <person name="Lee J."/>
            <person name="Lipzen A."/>
            <person name="Pangilinan J."/>
            <person name="LaButti K."/>
            <person name="Hainaut M."/>
            <person name="Henrissat B."/>
            <person name="Grigoriev I.V."/>
            <person name="Spatafora J.W."/>
            <person name="Aime M.C."/>
        </authorList>
    </citation>
    <scope>NUCLEOTIDE SEQUENCE [LARGE SCALE GENOMIC DNA]</scope>
    <source>
        <strain evidence="2 3">MCA 4718</strain>
    </source>
</reference>
<sequence>MCKVEIRTAATIPTPPSPSPTHPHPCYTRLTLPRVAVPGLDWLPRASPHPHYLAPRISFASRPPLRRSSPADQKRGQKIFEDSASKGDGMTKRARNGGGSRPSLCRGEQLRER</sequence>
<dbReference type="Proteomes" id="UP000245942">
    <property type="component" value="Unassembled WGS sequence"/>
</dbReference>
<evidence type="ECO:0000313" key="2">
    <source>
        <dbReference type="EMBL" id="PWN22951.1"/>
    </source>
</evidence>
<name>A0A316UEW9_9BASI</name>
<evidence type="ECO:0000313" key="3">
    <source>
        <dbReference type="Proteomes" id="UP000245942"/>
    </source>
</evidence>
<dbReference type="RefSeq" id="XP_025350111.1">
    <property type="nucleotide sequence ID" value="XM_025489022.1"/>
</dbReference>
<feature type="region of interest" description="Disordered" evidence="1">
    <location>
        <begin position="43"/>
        <end position="113"/>
    </location>
</feature>
<accession>A0A316UEW9</accession>
<feature type="region of interest" description="Disordered" evidence="1">
    <location>
        <begin position="1"/>
        <end position="25"/>
    </location>
</feature>